<dbReference type="InterPro" id="IPR036250">
    <property type="entry name" value="AcylCo_DH-like_C"/>
</dbReference>
<dbReference type="Gene3D" id="6.10.250.600">
    <property type="match status" value="1"/>
</dbReference>
<feature type="domain" description="Adaptive response protein AidB N-terminal" evidence="8">
    <location>
        <begin position="16"/>
        <end position="171"/>
    </location>
</feature>
<dbReference type="Pfam" id="PF00441">
    <property type="entry name" value="Acyl-CoA_dh_1"/>
    <property type="match status" value="1"/>
</dbReference>
<proteinExistence type="inferred from homology"/>
<keyword evidence="3 5" id="KW-0285">Flavoprotein</keyword>
<dbReference type="SUPFAM" id="SSF47203">
    <property type="entry name" value="Acyl-CoA dehydrogenase C-terminal domain-like"/>
    <property type="match status" value="1"/>
</dbReference>
<evidence type="ECO:0000259" key="6">
    <source>
        <dbReference type="Pfam" id="PF00441"/>
    </source>
</evidence>
<dbReference type="InterPro" id="IPR041504">
    <property type="entry name" value="AidB_N"/>
</dbReference>
<reference evidence="9 10" key="1">
    <citation type="submission" date="2019-04" db="EMBL/GenBank/DDBJ databases">
        <authorList>
            <person name="Hwang J.C."/>
        </authorList>
    </citation>
    <scope>NUCLEOTIDE SEQUENCE [LARGE SCALE GENOMIC DNA]</scope>
    <source>
        <strain evidence="9 10">IMCC35001</strain>
    </source>
</reference>
<dbReference type="PANTHER" id="PTHR42707:SF3">
    <property type="entry name" value="ACYL-COA DEHYDROGENASE AIDB-RELATED"/>
    <property type="match status" value="1"/>
</dbReference>
<dbReference type="Proteomes" id="UP000305674">
    <property type="component" value="Unassembled WGS sequence"/>
</dbReference>
<evidence type="ECO:0000259" key="8">
    <source>
        <dbReference type="Pfam" id="PF18158"/>
    </source>
</evidence>
<evidence type="ECO:0000256" key="3">
    <source>
        <dbReference type="ARBA" id="ARBA00022630"/>
    </source>
</evidence>
<dbReference type="SUPFAM" id="SSF56645">
    <property type="entry name" value="Acyl-CoA dehydrogenase NM domain-like"/>
    <property type="match status" value="1"/>
</dbReference>
<dbReference type="GO" id="GO:0008470">
    <property type="term" value="F:3-methylbutanoyl-CoA dehydrogenase activity"/>
    <property type="evidence" value="ECO:0007669"/>
    <property type="project" value="UniProtKB-EC"/>
</dbReference>
<evidence type="ECO:0000313" key="9">
    <source>
        <dbReference type="EMBL" id="TKB48544.1"/>
    </source>
</evidence>
<evidence type="ECO:0000259" key="7">
    <source>
        <dbReference type="Pfam" id="PF02770"/>
    </source>
</evidence>
<feature type="domain" description="Acyl-CoA dehydrogenase/oxidase C-terminal" evidence="6">
    <location>
        <begin position="289"/>
        <end position="443"/>
    </location>
</feature>
<sequence length="551" mass="60875">MNNPKGPSTETHEVFNQPPALENHNLFDTDIPLKELLAREGGGWGEERVRHLGAILGRPEWIARGFQANDCPPTFHSHDRFGHRVDEVAFHPAYHDLMTLAVDAGLPTLPWTDPQPGAHVVRMALSYLYSQVEAGSGCPLTMTFAAVPTLRQLSPQAGPWLQKLLHGRYDPANAPIERKQGVTIGMAMTEKQGGTDVRANTSRAEPQQGELYRLTGHKWFCSAPMCDAFLVLAQASGGLTCFLMPRWCPDGRKNRLQVQRLKEKMGNRSNASAEVEFRDALAWRLGEEGRGVATIIEMVALTRYDCMIGSTALMRQAVAQVTHHIAHRSVLGKRLIDQPLMQNVVADLCLEVEGALAMTGRVARALDNPSQESERLLLRIATAVGKYWICKRATSQIGEAQECLGGAGYVEESILARLYREAPVNSIWEGSGNVQCLDLLRALARTPEVAEVFMGELGQARGGHRLFDAHLDRLGQLMIERGEMEYRGRRVMERLALSFQAAQLIRAGNETLVDAFCRSRLAANHGYCFGNLSSGIDCRAIIERARPTVGL</sequence>
<feature type="domain" description="Acyl-CoA oxidase/dehydrogenase middle" evidence="7">
    <location>
        <begin position="185"/>
        <end position="279"/>
    </location>
</feature>
<dbReference type="PROSITE" id="PS00073">
    <property type="entry name" value="ACYL_COA_DH_2"/>
    <property type="match status" value="1"/>
</dbReference>
<evidence type="ECO:0000256" key="2">
    <source>
        <dbReference type="ARBA" id="ARBA00009347"/>
    </source>
</evidence>
<dbReference type="InterPro" id="IPR052904">
    <property type="entry name" value="Acyl-CoA_dehydrogenase-like"/>
</dbReference>
<dbReference type="EMBL" id="SWCI01000007">
    <property type="protein sequence ID" value="TKB48544.1"/>
    <property type="molecule type" value="Genomic_DNA"/>
</dbReference>
<dbReference type="InterPro" id="IPR006089">
    <property type="entry name" value="Acyl-CoA_DH_CS"/>
</dbReference>
<dbReference type="InterPro" id="IPR009075">
    <property type="entry name" value="AcylCo_DH/oxidase_C"/>
</dbReference>
<gene>
    <name evidence="9" type="ORF">FCL40_12615</name>
</gene>
<dbReference type="RefSeq" id="WP_136853655.1">
    <property type="nucleotide sequence ID" value="NZ_SWCI01000007.1"/>
</dbReference>
<dbReference type="Pfam" id="PF02770">
    <property type="entry name" value="Acyl-CoA_dh_M"/>
    <property type="match status" value="1"/>
</dbReference>
<dbReference type="InterPro" id="IPR006091">
    <property type="entry name" value="Acyl-CoA_Oxase/DH_mid-dom"/>
</dbReference>
<evidence type="ECO:0000256" key="4">
    <source>
        <dbReference type="ARBA" id="ARBA00022827"/>
    </source>
</evidence>
<dbReference type="Gene3D" id="1.20.140.10">
    <property type="entry name" value="Butyryl-CoA Dehydrogenase, subunit A, domain 3"/>
    <property type="match status" value="1"/>
</dbReference>
<comment type="cofactor">
    <cofactor evidence="1 5">
        <name>FAD</name>
        <dbReference type="ChEBI" id="CHEBI:57692"/>
    </cofactor>
</comment>
<dbReference type="Pfam" id="PF18158">
    <property type="entry name" value="AidB_N"/>
    <property type="match status" value="1"/>
</dbReference>
<dbReference type="EC" id="1.3.8.4" evidence="9"/>
<evidence type="ECO:0000256" key="1">
    <source>
        <dbReference type="ARBA" id="ARBA00001974"/>
    </source>
</evidence>
<evidence type="ECO:0000313" key="10">
    <source>
        <dbReference type="Proteomes" id="UP000305674"/>
    </source>
</evidence>
<dbReference type="NCBIfam" id="NF008594">
    <property type="entry name" value="PRK11561.1"/>
    <property type="match status" value="1"/>
</dbReference>
<organism evidence="9 10">
    <name type="scientific">Ferrimonas sediminicola</name>
    <dbReference type="NCBI Taxonomy" id="2569538"/>
    <lineage>
        <taxon>Bacteria</taxon>
        <taxon>Pseudomonadati</taxon>
        <taxon>Pseudomonadota</taxon>
        <taxon>Gammaproteobacteria</taxon>
        <taxon>Alteromonadales</taxon>
        <taxon>Ferrimonadaceae</taxon>
        <taxon>Ferrimonas</taxon>
    </lineage>
</organism>
<accession>A0A4U1BCV2</accession>
<dbReference type="Gene3D" id="2.40.110.20">
    <property type="match status" value="1"/>
</dbReference>
<keyword evidence="10" id="KW-1185">Reference proteome</keyword>
<protein>
    <submittedName>
        <fullName evidence="9">Isovaleryl-CoA dehydrogenase</fullName>
        <ecNumber evidence="9">1.3.8.4</ecNumber>
    </submittedName>
</protein>
<dbReference type="AlphaFoldDB" id="A0A4U1BCV2"/>
<keyword evidence="4 5" id="KW-0274">FAD</keyword>
<dbReference type="PANTHER" id="PTHR42707">
    <property type="entry name" value="ACYL-COA DEHYDROGENASE"/>
    <property type="match status" value="1"/>
</dbReference>
<keyword evidence="5 9" id="KW-0560">Oxidoreductase</keyword>
<dbReference type="InterPro" id="IPR009100">
    <property type="entry name" value="AcylCoA_DH/oxidase_NM_dom_sf"/>
</dbReference>
<comment type="caution">
    <text evidence="9">The sequence shown here is derived from an EMBL/GenBank/DDBJ whole genome shotgun (WGS) entry which is preliminary data.</text>
</comment>
<evidence type="ECO:0000256" key="5">
    <source>
        <dbReference type="RuleBase" id="RU362125"/>
    </source>
</evidence>
<name>A0A4U1BCV2_9GAMM</name>
<dbReference type="OrthoDB" id="9771038at2"/>
<comment type="similarity">
    <text evidence="2 5">Belongs to the acyl-CoA dehydrogenase family.</text>
</comment>